<evidence type="ECO:0000259" key="1">
    <source>
        <dbReference type="Pfam" id="PF00646"/>
    </source>
</evidence>
<organism evidence="2 3">
    <name type="scientific">Pristionchus entomophagus</name>
    <dbReference type="NCBI Taxonomy" id="358040"/>
    <lineage>
        <taxon>Eukaryota</taxon>
        <taxon>Metazoa</taxon>
        <taxon>Ecdysozoa</taxon>
        <taxon>Nematoda</taxon>
        <taxon>Chromadorea</taxon>
        <taxon>Rhabditida</taxon>
        <taxon>Rhabditina</taxon>
        <taxon>Diplogasteromorpha</taxon>
        <taxon>Diplogasteroidea</taxon>
        <taxon>Neodiplogasteridae</taxon>
        <taxon>Pristionchus</taxon>
    </lineage>
</organism>
<feature type="non-terminal residue" evidence="2">
    <location>
        <position position="295"/>
    </location>
</feature>
<evidence type="ECO:0000313" key="3">
    <source>
        <dbReference type="Proteomes" id="UP001432027"/>
    </source>
</evidence>
<dbReference type="Pfam" id="PF00646">
    <property type="entry name" value="F-box"/>
    <property type="match status" value="1"/>
</dbReference>
<evidence type="ECO:0000313" key="2">
    <source>
        <dbReference type="EMBL" id="GMS93615.1"/>
    </source>
</evidence>
<dbReference type="AlphaFoldDB" id="A0AAV5TH26"/>
<gene>
    <name evidence="2" type="ORF">PENTCL1PPCAC_15790</name>
</gene>
<reference evidence="2" key="1">
    <citation type="submission" date="2023-10" db="EMBL/GenBank/DDBJ databases">
        <title>Genome assembly of Pristionchus species.</title>
        <authorList>
            <person name="Yoshida K."/>
            <person name="Sommer R.J."/>
        </authorList>
    </citation>
    <scope>NUCLEOTIDE SEQUENCE</scope>
    <source>
        <strain evidence="2">RS0144</strain>
    </source>
</reference>
<proteinExistence type="predicted"/>
<keyword evidence="3" id="KW-1185">Reference proteome</keyword>
<dbReference type="EMBL" id="BTSX01000004">
    <property type="protein sequence ID" value="GMS93615.1"/>
    <property type="molecule type" value="Genomic_DNA"/>
</dbReference>
<dbReference type="Proteomes" id="UP001432027">
    <property type="component" value="Unassembled WGS sequence"/>
</dbReference>
<protein>
    <recommendedName>
        <fullName evidence="1">F-box domain-containing protein</fullName>
    </recommendedName>
</protein>
<feature type="domain" description="F-box" evidence="1">
    <location>
        <begin position="34"/>
        <end position="66"/>
    </location>
</feature>
<name>A0AAV5TH26_9BILA</name>
<sequence length="295" mass="34998">LLIRIPFSRFCLEIRDQPINWDDMEETFHKLYIPELFSKILRHLTMKDRLNLRLCSRGAEDALSRTDLHVIGQNRQLPIIRIDGRWRRLTVSLGERVKLKAKFETTELEELLRMRQRLFTRAHSYHVEIKNINFNLVPITCLEKLLYGCVFDQLSIDFNQKKFSSDVFEFIRKNEKKAKICLTTNKFLMDRNMVLSFEAMETLQMLNTTIQGLTVSEELFLDLVRKRHRELELPVANISDEFILSIVEAMKTNDGEQMIEFEVTREEADRLIARIGFQISRITYHHVFLEQISES</sequence>
<accession>A0AAV5TH26</accession>
<feature type="non-terminal residue" evidence="2">
    <location>
        <position position="1"/>
    </location>
</feature>
<dbReference type="InterPro" id="IPR001810">
    <property type="entry name" value="F-box_dom"/>
</dbReference>
<comment type="caution">
    <text evidence="2">The sequence shown here is derived from an EMBL/GenBank/DDBJ whole genome shotgun (WGS) entry which is preliminary data.</text>
</comment>